<proteinExistence type="inferred from homology"/>
<dbReference type="InterPro" id="IPR027417">
    <property type="entry name" value="P-loop_NTPase"/>
</dbReference>
<keyword evidence="7" id="KW-0472">Membrane</keyword>
<dbReference type="CDD" id="cd03257">
    <property type="entry name" value="ABC_NikE_OppD_transporters"/>
    <property type="match status" value="1"/>
</dbReference>
<keyword evidence="10" id="KW-1185">Reference proteome</keyword>
<comment type="similarity">
    <text evidence="2">Belongs to the ABC transporter superfamily.</text>
</comment>
<evidence type="ECO:0000259" key="8">
    <source>
        <dbReference type="PROSITE" id="PS50893"/>
    </source>
</evidence>
<dbReference type="FunFam" id="3.40.50.300:FF:000016">
    <property type="entry name" value="Oligopeptide ABC transporter ATP-binding component"/>
    <property type="match status" value="1"/>
</dbReference>
<dbReference type="NCBIfam" id="TIGR01727">
    <property type="entry name" value="oligo_HPY"/>
    <property type="match status" value="1"/>
</dbReference>
<dbReference type="InterPro" id="IPR050388">
    <property type="entry name" value="ABC_Ni/Peptide_Import"/>
</dbReference>
<keyword evidence="6 9" id="KW-0067">ATP-binding</keyword>
<feature type="domain" description="ABC transporter" evidence="8">
    <location>
        <begin position="13"/>
        <end position="263"/>
    </location>
</feature>
<keyword evidence="4" id="KW-1003">Cell membrane</keyword>
<evidence type="ECO:0000256" key="5">
    <source>
        <dbReference type="ARBA" id="ARBA00022741"/>
    </source>
</evidence>
<dbReference type="GO" id="GO:0005524">
    <property type="term" value="F:ATP binding"/>
    <property type="evidence" value="ECO:0007669"/>
    <property type="project" value="UniProtKB-KW"/>
</dbReference>
<keyword evidence="3" id="KW-0813">Transport</keyword>
<reference evidence="9 10" key="1">
    <citation type="submission" date="2019-05" db="EMBL/GenBank/DDBJ databases">
        <authorList>
            <person name="Pankratov T."/>
            <person name="Grouzdev D."/>
        </authorList>
    </citation>
    <scope>NUCLEOTIDE SEQUENCE [LARGE SCALE GENOMIC DNA]</scope>
    <source>
        <strain evidence="9 10">KEBCLARHB70R</strain>
    </source>
</reference>
<evidence type="ECO:0000256" key="3">
    <source>
        <dbReference type="ARBA" id="ARBA00022448"/>
    </source>
</evidence>
<dbReference type="PROSITE" id="PS00211">
    <property type="entry name" value="ABC_TRANSPORTER_1"/>
    <property type="match status" value="1"/>
</dbReference>
<dbReference type="InterPro" id="IPR003593">
    <property type="entry name" value="AAA+_ATPase"/>
</dbReference>
<evidence type="ECO:0000256" key="6">
    <source>
        <dbReference type="ARBA" id="ARBA00022840"/>
    </source>
</evidence>
<keyword evidence="5" id="KW-0547">Nucleotide-binding</keyword>
<evidence type="ECO:0000256" key="2">
    <source>
        <dbReference type="ARBA" id="ARBA00005417"/>
    </source>
</evidence>
<dbReference type="GO" id="GO:0016887">
    <property type="term" value="F:ATP hydrolysis activity"/>
    <property type="evidence" value="ECO:0007669"/>
    <property type="project" value="InterPro"/>
</dbReference>
<dbReference type="GO" id="GO:0055085">
    <property type="term" value="P:transmembrane transport"/>
    <property type="evidence" value="ECO:0007669"/>
    <property type="project" value="UniProtKB-ARBA"/>
</dbReference>
<dbReference type="Proteomes" id="UP000305654">
    <property type="component" value="Unassembled WGS sequence"/>
</dbReference>
<dbReference type="SUPFAM" id="SSF52540">
    <property type="entry name" value="P-loop containing nucleoside triphosphate hydrolases"/>
    <property type="match status" value="1"/>
</dbReference>
<evidence type="ECO:0000256" key="4">
    <source>
        <dbReference type="ARBA" id="ARBA00022475"/>
    </source>
</evidence>
<evidence type="ECO:0000256" key="1">
    <source>
        <dbReference type="ARBA" id="ARBA00004417"/>
    </source>
</evidence>
<dbReference type="Pfam" id="PF08352">
    <property type="entry name" value="oligo_HPY"/>
    <property type="match status" value="1"/>
</dbReference>
<sequence>MARPAGGVPPMSTHLVDVSGLDVRFGATHAVRDFSLAVAQGESVGLVGESGSGKSAALLALLGLHPEARVQVSARTLRVGGTDLLSATGPQLRDLRGGVAGLIFQDPLAALNPLLTVGAQVSEVLRRHRRLPARAARQEAAALLALVGITDAQARLGHYPHEFSGGMRQRVMIATALAGQPRLLLADEPTTALDVSVQSEIVRLILRLRAERGMGLLWVTHDLALMAGIVDRVVVMYAGRVMETAPVDALYGRPRHPYTQTLLASLPRLDRPHRPRAALPAEATAPGHGAQTGCPFAPRCPRRFSACDTLPPLFTDGATQAACWLLA</sequence>
<comment type="subcellular location">
    <subcellularLocation>
        <location evidence="1">Cell inner membrane</location>
        <topology evidence="1">Peripheral membrane protein</topology>
    </subcellularLocation>
</comment>
<comment type="caution">
    <text evidence="9">The sequence shown here is derived from an EMBL/GenBank/DDBJ whole genome shotgun (WGS) entry which is preliminary data.</text>
</comment>
<protein>
    <submittedName>
        <fullName evidence="9">ABC transporter ATP-binding protein</fullName>
    </submittedName>
</protein>
<organism evidence="9 10">
    <name type="scientific">Lichenicoccus roseus</name>
    <dbReference type="NCBI Taxonomy" id="2683649"/>
    <lineage>
        <taxon>Bacteria</taxon>
        <taxon>Pseudomonadati</taxon>
        <taxon>Pseudomonadota</taxon>
        <taxon>Alphaproteobacteria</taxon>
        <taxon>Acetobacterales</taxon>
        <taxon>Acetobacteraceae</taxon>
        <taxon>Lichenicoccus</taxon>
    </lineage>
</organism>
<dbReference type="OrthoDB" id="9802264at2"/>
<dbReference type="InterPro" id="IPR013563">
    <property type="entry name" value="Oligopep_ABC_C"/>
</dbReference>
<evidence type="ECO:0000256" key="7">
    <source>
        <dbReference type="ARBA" id="ARBA00023136"/>
    </source>
</evidence>
<dbReference type="EMBL" id="VCDI01000001">
    <property type="protein sequence ID" value="TLU74582.1"/>
    <property type="molecule type" value="Genomic_DNA"/>
</dbReference>
<dbReference type="PROSITE" id="PS50893">
    <property type="entry name" value="ABC_TRANSPORTER_2"/>
    <property type="match status" value="1"/>
</dbReference>
<dbReference type="Gene3D" id="3.40.50.300">
    <property type="entry name" value="P-loop containing nucleotide triphosphate hydrolases"/>
    <property type="match status" value="1"/>
</dbReference>
<dbReference type="Pfam" id="PF00005">
    <property type="entry name" value="ABC_tran"/>
    <property type="match status" value="1"/>
</dbReference>
<dbReference type="AlphaFoldDB" id="A0A5R9JAI6"/>
<accession>A0A5R9JAI6</accession>
<evidence type="ECO:0000313" key="9">
    <source>
        <dbReference type="EMBL" id="TLU74582.1"/>
    </source>
</evidence>
<dbReference type="SMART" id="SM00382">
    <property type="entry name" value="AAA"/>
    <property type="match status" value="1"/>
</dbReference>
<dbReference type="PANTHER" id="PTHR43297:SF2">
    <property type="entry name" value="DIPEPTIDE TRANSPORT ATP-BINDING PROTEIN DPPD"/>
    <property type="match status" value="1"/>
</dbReference>
<gene>
    <name evidence="9" type="ORF">FE263_05305</name>
</gene>
<dbReference type="GO" id="GO:0015833">
    <property type="term" value="P:peptide transport"/>
    <property type="evidence" value="ECO:0007669"/>
    <property type="project" value="InterPro"/>
</dbReference>
<name>A0A5R9JAI6_9PROT</name>
<dbReference type="GO" id="GO:0005886">
    <property type="term" value="C:plasma membrane"/>
    <property type="evidence" value="ECO:0007669"/>
    <property type="project" value="UniProtKB-SubCell"/>
</dbReference>
<dbReference type="PANTHER" id="PTHR43297">
    <property type="entry name" value="OLIGOPEPTIDE TRANSPORT ATP-BINDING PROTEIN APPD"/>
    <property type="match status" value="1"/>
</dbReference>
<evidence type="ECO:0000313" key="10">
    <source>
        <dbReference type="Proteomes" id="UP000305654"/>
    </source>
</evidence>
<dbReference type="InterPro" id="IPR017871">
    <property type="entry name" value="ABC_transporter-like_CS"/>
</dbReference>
<dbReference type="InterPro" id="IPR003439">
    <property type="entry name" value="ABC_transporter-like_ATP-bd"/>
</dbReference>